<dbReference type="Gene3D" id="3.90.1170.40">
    <property type="entry name" value="Molybdopterin biosynthesis MoaE subunit"/>
    <property type="match status" value="1"/>
</dbReference>
<keyword evidence="2" id="KW-1185">Reference proteome</keyword>
<comment type="caution">
    <text evidence="1">The sequence shown here is derived from an EMBL/GenBank/DDBJ whole genome shotgun (WGS) entry which is preliminary data.</text>
</comment>
<evidence type="ECO:0000313" key="1">
    <source>
        <dbReference type="EMBL" id="MCP2178049.1"/>
    </source>
</evidence>
<reference evidence="1 2" key="1">
    <citation type="submission" date="2022-06" db="EMBL/GenBank/DDBJ databases">
        <title>Genomic Encyclopedia of Archaeal and Bacterial Type Strains, Phase II (KMG-II): from individual species to whole genera.</title>
        <authorList>
            <person name="Goeker M."/>
        </authorList>
    </citation>
    <scope>NUCLEOTIDE SEQUENCE [LARGE SCALE GENOMIC DNA]</scope>
    <source>
        <strain evidence="1 2">DSM 44693</strain>
    </source>
</reference>
<organism evidence="1 2">
    <name type="scientific">Williamsia maris</name>
    <dbReference type="NCBI Taxonomy" id="72806"/>
    <lineage>
        <taxon>Bacteria</taxon>
        <taxon>Bacillati</taxon>
        <taxon>Actinomycetota</taxon>
        <taxon>Actinomycetes</taxon>
        <taxon>Mycobacteriales</taxon>
        <taxon>Nocardiaceae</taxon>
        <taxon>Williamsia</taxon>
    </lineage>
</organism>
<evidence type="ECO:0000313" key="2">
    <source>
        <dbReference type="Proteomes" id="UP001206895"/>
    </source>
</evidence>
<dbReference type="Pfam" id="PF02391">
    <property type="entry name" value="MoaE"/>
    <property type="match status" value="1"/>
</dbReference>
<dbReference type="RefSeq" id="WP_253663011.1">
    <property type="nucleotide sequence ID" value="NZ_BAAAJQ010000003.1"/>
</dbReference>
<dbReference type="Proteomes" id="UP001206895">
    <property type="component" value="Unassembled WGS sequence"/>
</dbReference>
<proteinExistence type="predicted"/>
<sequence>MISLGDASRVVCAVVTGEPLSVADLTALVRQPRFGAVFSFEGTVRDHDHNRVVMGLEYVAHPSASEVIARLTAESATAHPDCVIAVAHRTGRLAIGDAAFVAVVASAHRGAAFAGCFDVVEKVKAELPIWKVQQFADGSTEWVNCA</sequence>
<accession>A0ABT1HJF4</accession>
<dbReference type="PANTHER" id="PTHR23404">
    <property type="entry name" value="MOLYBDOPTERIN SYNTHASE RELATED"/>
    <property type="match status" value="1"/>
</dbReference>
<dbReference type="InterPro" id="IPR003448">
    <property type="entry name" value="Mopterin_biosynth_MoaE"/>
</dbReference>
<dbReference type="CDD" id="cd00756">
    <property type="entry name" value="MoaE"/>
    <property type="match status" value="1"/>
</dbReference>
<protein>
    <submittedName>
        <fullName evidence="1">Molybdopterin synthase catalytic subunit</fullName>
    </submittedName>
</protein>
<dbReference type="InterPro" id="IPR036563">
    <property type="entry name" value="MoaE_sf"/>
</dbReference>
<name>A0ABT1HJF4_9NOCA</name>
<gene>
    <name evidence="1" type="ORF">LX13_003890</name>
</gene>
<dbReference type="EMBL" id="JAMTCJ010000004">
    <property type="protein sequence ID" value="MCP2178049.1"/>
    <property type="molecule type" value="Genomic_DNA"/>
</dbReference>
<dbReference type="SUPFAM" id="SSF54690">
    <property type="entry name" value="Molybdopterin synthase subunit MoaE"/>
    <property type="match status" value="1"/>
</dbReference>